<comment type="similarity">
    <text evidence="1">Belongs to the peptidase S49 family.</text>
</comment>
<dbReference type="GO" id="GO:0008233">
    <property type="term" value="F:peptidase activity"/>
    <property type="evidence" value="ECO:0007669"/>
    <property type="project" value="UniProtKB-KW"/>
</dbReference>
<dbReference type="InterPro" id="IPR029045">
    <property type="entry name" value="ClpP/crotonase-like_dom_sf"/>
</dbReference>
<evidence type="ECO:0000256" key="1">
    <source>
        <dbReference type="ARBA" id="ARBA00008683"/>
    </source>
</evidence>
<accession>A0A6J4P590</accession>
<dbReference type="Gene3D" id="3.90.226.10">
    <property type="entry name" value="2-enoyl-CoA Hydratase, Chain A, domain 1"/>
    <property type="match status" value="1"/>
</dbReference>
<organism evidence="3">
    <name type="scientific">uncultured Rubrobacteraceae bacterium</name>
    <dbReference type="NCBI Taxonomy" id="349277"/>
    <lineage>
        <taxon>Bacteria</taxon>
        <taxon>Bacillati</taxon>
        <taxon>Actinomycetota</taxon>
        <taxon>Rubrobacteria</taxon>
        <taxon>Rubrobacterales</taxon>
        <taxon>Rubrobacteraceae</taxon>
        <taxon>environmental samples</taxon>
    </lineage>
</organism>
<dbReference type="AlphaFoldDB" id="A0A6J4P590"/>
<feature type="domain" description="Peptidase S49" evidence="2">
    <location>
        <begin position="1"/>
        <end position="66"/>
    </location>
</feature>
<reference evidence="3" key="1">
    <citation type="submission" date="2020-02" db="EMBL/GenBank/DDBJ databases">
        <authorList>
            <person name="Meier V. D."/>
        </authorList>
    </citation>
    <scope>NUCLEOTIDE SEQUENCE</scope>
    <source>
        <strain evidence="3">AVDCRST_MAG01</strain>
    </source>
</reference>
<protein>
    <submittedName>
        <fullName evidence="3">Protease IV</fullName>
        <ecNumber evidence="3">3.4.21.-</ecNumber>
    </submittedName>
</protein>
<dbReference type="SUPFAM" id="SSF52096">
    <property type="entry name" value="ClpP/crotonase"/>
    <property type="match status" value="1"/>
</dbReference>
<gene>
    <name evidence="3" type="ORF">AVDCRST_MAG01-01-1027</name>
</gene>
<sequence length="119" mass="13163">MFQTYVDQSYDEFVNVISSGRGIPEDRVREIADGRIYSGETAKELGLVDSFGGLDEAASEARQLSETDQATVVRYIQTPTFTDALLSGLSPRPTEAERLMQESGLDLESKPYYLYLPGA</sequence>
<dbReference type="PANTHER" id="PTHR42987:SF4">
    <property type="entry name" value="PROTEASE SOHB-RELATED"/>
    <property type="match status" value="1"/>
</dbReference>
<dbReference type="InterPro" id="IPR002142">
    <property type="entry name" value="Peptidase_S49"/>
</dbReference>
<keyword evidence="3" id="KW-0378">Hydrolase</keyword>
<proteinExistence type="inferred from homology"/>
<name>A0A6J4P590_9ACTN</name>
<evidence type="ECO:0000313" key="3">
    <source>
        <dbReference type="EMBL" id="CAA9401351.1"/>
    </source>
</evidence>
<evidence type="ECO:0000259" key="2">
    <source>
        <dbReference type="Pfam" id="PF01343"/>
    </source>
</evidence>
<dbReference type="GO" id="GO:0006508">
    <property type="term" value="P:proteolysis"/>
    <property type="evidence" value="ECO:0007669"/>
    <property type="project" value="UniProtKB-KW"/>
</dbReference>
<dbReference type="EC" id="3.4.21.-" evidence="3"/>
<keyword evidence="3" id="KW-0645">Protease</keyword>
<dbReference type="PANTHER" id="PTHR42987">
    <property type="entry name" value="PEPTIDASE S49"/>
    <property type="match status" value="1"/>
</dbReference>
<dbReference type="Pfam" id="PF01343">
    <property type="entry name" value="Peptidase_S49"/>
    <property type="match status" value="1"/>
</dbReference>
<dbReference type="EMBL" id="CADCUW010000154">
    <property type="protein sequence ID" value="CAA9401351.1"/>
    <property type="molecule type" value="Genomic_DNA"/>
</dbReference>